<evidence type="ECO:0000313" key="2">
    <source>
        <dbReference type="EMBL" id="GAA1516332.1"/>
    </source>
</evidence>
<dbReference type="EMBL" id="BAAANC010000001">
    <property type="protein sequence ID" value="GAA1516332.1"/>
    <property type="molecule type" value="Genomic_DNA"/>
</dbReference>
<evidence type="ECO:0000313" key="3">
    <source>
        <dbReference type="Proteomes" id="UP001500363"/>
    </source>
</evidence>
<evidence type="ECO:0000256" key="1">
    <source>
        <dbReference type="SAM" id="MobiDB-lite"/>
    </source>
</evidence>
<protein>
    <submittedName>
        <fullName evidence="2">Uncharacterized protein</fullName>
    </submittedName>
</protein>
<organism evidence="2 3">
    <name type="scientific">Kribbella lupini</name>
    <dbReference type="NCBI Taxonomy" id="291602"/>
    <lineage>
        <taxon>Bacteria</taxon>
        <taxon>Bacillati</taxon>
        <taxon>Actinomycetota</taxon>
        <taxon>Actinomycetes</taxon>
        <taxon>Propionibacteriales</taxon>
        <taxon>Kribbellaceae</taxon>
        <taxon>Kribbella</taxon>
    </lineage>
</organism>
<reference evidence="2 3" key="1">
    <citation type="journal article" date="2019" name="Int. J. Syst. Evol. Microbiol.">
        <title>The Global Catalogue of Microorganisms (GCM) 10K type strain sequencing project: providing services to taxonomists for standard genome sequencing and annotation.</title>
        <authorList>
            <consortium name="The Broad Institute Genomics Platform"/>
            <consortium name="The Broad Institute Genome Sequencing Center for Infectious Disease"/>
            <person name="Wu L."/>
            <person name="Ma J."/>
        </authorList>
    </citation>
    <scope>NUCLEOTIDE SEQUENCE [LARGE SCALE GENOMIC DNA]</scope>
    <source>
        <strain evidence="2 3">JCM 14303</strain>
    </source>
</reference>
<feature type="region of interest" description="Disordered" evidence="1">
    <location>
        <begin position="1"/>
        <end position="20"/>
    </location>
</feature>
<keyword evidence="3" id="KW-1185">Reference proteome</keyword>
<comment type="caution">
    <text evidence="2">The sequence shown here is derived from an EMBL/GenBank/DDBJ whole genome shotgun (WGS) entry which is preliminary data.</text>
</comment>
<feature type="region of interest" description="Disordered" evidence="1">
    <location>
        <begin position="56"/>
        <end position="77"/>
    </location>
</feature>
<sequence length="77" mass="8271">MGRPPAMGGPRRWTGSGGRLVERRQSGAWVALEHPSGRQALVSRWRSTWSTCEQSAAQIADERSGGGRAPAVSGLQR</sequence>
<dbReference type="Proteomes" id="UP001500363">
    <property type="component" value="Unassembled WGS sequence"/>
</dbReference>
<name>A0ABN2ACE4_9ACTN</name>
<proteinExistence type="predicted"/>
<gene>
    <name evidence="2" type="ORF">GCM10009741_13940</name>
</gene>
<accession>A0ABN2ACE4</accession>